<dbReference type="PANTHER" id="PTHR24171">
    <property type="entry name" value="ANKYRIN REPEAT DOMAIN-CONTAINING PROTEIN 39-RELATED"/>
    <property type="match status" value="1"/>
</dbReference>
<feature type="transmembrane region" description="Helical" evidence="4">
    <location>
        <begin position="814"/>
        <end position="835"/>
    </location>
</feature>
<sequence>MDSHQGLTAEWSPRPSEELILQDLHESVRAEEGENNLAIDAQDEKFVEEALQDIEERFQENLHELLGYTVEVPVKISADDKLGIYLQHPLNPEKGLLLDETTVKDPPFQSTEVKRIDSLKAVGNWNQLQILGAEVDGYEGDLAQVIDPREGHEADDGPRHGQRVLLSAVIVDGRGMGQRFRKFYVGLEGVRFLQSLQQDPRYKNGEKARLTLCFFIQRTYSFHYKARRIRGNALHVLAVARRQQIKSADLIDMLLEEIYHSEHGWEFLHSECDFITGKNQLFGQCQALHLAAGRGNRAFMELLLDAGVDVNVKTRNDYKDNYTALHEAAFFKQADAVEFLLDNGAKVNETNFKRQTPLHIAATQGGYLICRLLVKYQADVHTKDNQKFTALDAAMANGRYPHHKLFHLTGRSFSDLLKVARHSPQAASDLLRDVQVDAIHPSWAESLGKEMIDSPEKGLSNWVALLGIAPKAGEEVIEALTVAPPVKDESHHPLPRRVSLPAGSQFLCQYQPEDTWMYYSAQNEVIPTWHRELCPGTETRFATKPLQRRTERWCRQVYGWTTGQGSARDNQVQQVPETNNALRMRVASNEVANQRGRQNVHQADLVPVKVVIVKLPGIICPMVMYVLSTVDDRHIFLKIGVRAIVEYVWTNLVQYQYYNKTAQRAVVIALLFCFVIQVIPTEQDSYLRRGAWSLVGTQVYHELFYETFEALGHCVELKLPEAYFWEKRWSIPFFGWSLPVPHLKNLFDYLSAALGLWVMHSSQHDLRIENQPVWLALMVMGRWVMFTWTCRAFAVFGEKILPVLQASCMPLVGILLVTLFVFAGFLHSFAALTLHQNTRTIFEVTMGTLRLLVLGDGDGAGVVLGLYDGDEELGSHITIFFFSVAVIAFCICLLNLFIAVHGEAYDKAQETAQVSFLQERAAICLNCLLMPKWPPPGWPRLPCCWKILNQRRLCCGIYALSFGAWGLLIWMRELHPWIASFTLLAGSLLADAVLLQLPWHKKDSQKYYFWVCHRDGYDEGSNCATESELPGRLSSVKHHAILQTRRVSEHLCHLKHRVDQRNQGLELHLMTLDQRLRLMEGRLAVANAALAGFLPPVME</sequence>
<organism evidence="5 6">
    <name type="scientific">Durusdinium trenchii</name>
    <dbReference type="NCBI Taxonomy" id="1381693"/>
    <lineage>
        <taxon>Eukaryota</taxon>
        <taxon>Sar</taxon>
        <taxon>Alveolata</taxon>
        <taxon>Dinophyceae</taxon>
        <taxon>Suessiales</taxon>
        <taxon>Symbiodiniaceae</taxon>
        <taxon>Durusdinium</taxon>
    </lineage>
</organism>
<feature type="repeat" description="ANK" evidence="3">
    <location>
        <begin position="287"/>
        <end position="315"/>
    </location>
</feature>
<accession>A0ABP0SXJ1</accession>
<evidence type="ECO:0000256" key="4">
    <source>
        <dbReference type="SAM" id="Phobius"/>
    </source>
</evidence>
<dbReference type="InterPro" id="IPR036770">
    <property type="entry name" value="Ankyrin_rpt-contain_sf"/>
</dbReference>
<dbReference type="SUPFAM" id="SSF48403">
    <property type="entry name" value="Ankyrin repeat"/>
    <property type="match status" value="1"/>
</dbReference>
<dbReference type="Pfam" id="PF12796">
    <property type="entry name" value="Ank_2"/>
    <property type="match status" value="1"/>
</dbReference>
<keyword evidence="4" id="KW-0812">Transmembrane</keyword>
<proteinExistence type="predicted"/>
<feature type="transmembrane region" description="Helical" evidence="4">
    <location>
        <begin position="953"/>
        <end position="971"/>
    </location>
</feature>
<dbReference type="PANTHER" id="PTHR24171:SF9">
    <property type="entry name" value="ANKYRIN REPEAT DOMAIN-CONTAINING PROTEIN 39"/>
    <property type="match status" value="1"/>
</dbReference>
<evidence type="ECO:0000256" key="1">
    <source>
        <dbReference type="ARBA" id="ARBA00022737"/>
    </source>
</evidence>
<name>A0ABP0SXJ1_9DINO</name>
<keyword evidence="4" id="KW-1133">Transmembrane helix</keyword>
<evidence type="ECO:0000256" key="3">
    <source>
        <dbReference type="PROSITE-ProRule" id="PRU00023"/>
    </source>
</evidence>
<feature type="transmembrane region" description="Helical" evidence="4">
    <location>
        <begin position="977"/>
        <end position="997"/>
    </location>
</feature>
<dbReference type="PROSITE" id="PS50088">
    <property type="entry name" value="ANK_REPEAT"/>
    <property type="match status" value="3"/>
</dbReference>
<keyword evidence="2 3" id="KW-0040">ANK repeat</keyword>
<comment type="caution">
    <text evidence="5">The sequence shown here is derived from an EMBL/GenBank/DDBJ whole genome shotgun (WGS) entry which is preliminary data.</text>
</comment>
<feature type="transmembrane region" description="Helical" evidence="4">
    <location>
        <begin position="879"/>
        <end position="900"/>
    </location>
</feature>
<keyword evidence="4" id="KW-0472">Membrane</keyword>
<dbReference type="SMART" id="SM00248">
    <property type="entry name" value="ANK"/>
    <property type="match status" value="3"/>
</dbReference>
<dbReference type="InterPro" id="IPR002110">
    <property type="entry name" value="Ankyrin_rpt"/>
</dbReference>
<dbReference type="PROSITE" id="PS50297">
    <property type="entry name" value="ANK_REP_REGION"/>
    <property type="match status" value="3"/>
</dbReference>
<keyword evidence="6" id="KW-1185">Reference proteome</keyword>
<feature type="transmembrane region" description="Helical" evidence="4">
    <location>
        <begin position="773"/>
        <end position="794"/>
    </location>
</feature>
<gene>
    <name evidence="5" type="ORF">CCMP2556_LOCUS54300</name>
</gene>
<dbReference type="Proteomes" id="UP001642484">
    <property type="component" value="Unassembled WGS sequence"/>
</dbReference>
<reference evidence="5 6" key="1">
    <citation type="submission" date="2024-02" db="EMBL/GenBank/DDBJ databases">
        <authorList>
            <person name="Chen Y."/>
            <person name="Shah S."/>
            <person name="Dougan E. K."/>
            <person name="Thang M."/>
            <person name="Chan C."/>
        </authorList>
    </citation>
    <scope>NUCLEOTIDE SEQUENCE [LARGE SCALE GENOMIC DNA]</scope>
</reference>
<dbReference type="Pfam" id="PF00023">
    <property type="entry name" value="Ank"/>
    <property type="match status" value="1"/>
</dbReference>
<evidence type="ECO:0000313" key="5">
    <source>
        <dbReference type="EMBL" id="CAK9116824.1"/>
    </source>
</evidence>
<evidence type="ECO:0000313" key="6">
    <source>
        <dbReference type="Proteomes" id="UP001642484"/>
    </source>
</evidence>
<protein>
    <recommendedName>
        <fullName evidence="7">Ion transport domain-containing protein</fullName>
    </recommendedName>
</protein>
<feature type="repeat" description="ANK" evidence="3">
    <location>
        <begin position="353"/>
        <end position="385"/>
    </location>
</feature>
<feature type="repeat" description="ANK" evidence="3">
    <location>
        <begin position="320"/>
        <end position="352"/>
    </location>
</feature>
<evidence type="ECO:0008006" key="7">
    <source>
        <dbReference type="Google" id="ProtNLM"/>
    </source>
</evidence>
<keyword evidence="1" id="KW-0677">Repeat</keyword>
<dbReference type="Gene3D" id="1.25.40.20">
    <property type="entry name" value="Ankyrin repeat-containing domain"/>
    <property type="match status" value="2"/>
</dbReference>
<evidence type="ECO:0000256" key="2">
    <source>
        <dbReference type="ARBA" id="ARBA00023043"/>
    </source>
</evidence>
<dbReference type="Gene3D" id="1.10.287.70">
    <property type="match status" value="1"/>
</dbReference>
<dbReference type="EMBL" id="CAXAMN010028517">
    <property type="protein sequence ID" value="CAK9116824.1"/>
    <property type="molecule type" value="Genomic_DNA"/>
</dbReference>